<name>H3ZDS3_9ALTE</name>
<evidence type="ECO:0000313" key="1">
    <source>
        <dbReference type="EMBL" id="EHR41304.1"/>
    </source>
</evidence>
<dbReference type="EMBL" id="AHTH01000018">
    <property type="protein sequence ID" value="EHR41304.1"/>
    <property type="molecule type" value="Genomic_DNA"/>
</dbReference>
<evidence type="ECO:0000313" key="2">
    <source>
        <dbReference type="Proteomes" id="UP000012046"/>
    </source>
</evidence>
<comment type="caution">
    <text evidence="1">The sequence shown here is derived from an EMBL/GenBank/DDBJ whole genome shotgun (WGS) entry which is preliminary data.</text>
</comment>
<proteinExistence type="predicted"/>
<sequence length="177" mass="19805">MYKVILLTVILLLTGCSSIPLSTMLEMRSYSKEDFLTTQPEQLRAQVLLVQPVRADLDKVQLQLELDTSKGSRLYQFPLQLVVEDQLPEVSGLFSTTPAKNSYTFKLSEEAITNFVEMQQLLAEQKSAKLNFTISSGLLDIPKGASSVTLTARLKLSEQNDYLTLFEDAKLALDHSD</sequence>
<keyword evidence="2" id="KW-1185">Reference proteome</keyword>
<organism evidence="1 2">
    <name type="scientific">Alishewanella jeotgali KCTC 22429</name>
    <dbReference type="NCBI Taxonomy" id="1129374"/>
    <lineage>
        <taxon>Bacteria</taxon>
        <taxon>Pseudomonadati</taxon>
        <taxon>Pseudomonadota</taxon>
        <taxon>Gammaproteobacteria</taxon>
        <taxon>Alteromonadales</taxon>
        <taxon>Alteromonadaceae</taxon>
        <taxon>Alishewanella</taxon>
    </lineage>
</organism>
<evidence type="ECO:0008006" key="3">
    <source>
        <dbReference type="Google" id="ProtNLM"/>
    </source>
</evidence>
<reference evidence="1 2" key="1">
    <citation type="journal article" date="2012" name="J. Bacteriol.">
        <title>Genome Sequence of Extracellular-Protease-Producing Alishewanella jeotgali Isolated from Traditional Korean Fermented Seafood.</title>
        <authorList>
            <person name="Jung J."/>
            <person name="Chun J."/>
            <person name="Park W."/>
        </authorList>
    </citation>
    <scope>NUCLEOTIDE SEQUENCE [LARGE SCALE GENOMIC DNA]</scope>
    <source>
        <strain evidence="1 2">KCTC 22429</strain>
    </source>
</reference>
<dbReference type="Proteomes" id="UP000012046">
    <property type="component" value="Unassembled WGS sequence"/>
</dbReference>
<protein>
    <recommendedName>
        <fullName evidence="3">Lipoprotein</fullName>
    </recommendedName>
</protein>
<dbReference type="PATRIC" id="fig|1129374.4.peg.1503"/>
<dbReference type="AlphaFoldDB" id="H3ZDS3"/>
<accession>H3ZDS3</accession>
<dbReference type="STRING" id="1129374.AJE_07501"/>
<dbReference type="PROSITE" id="PS51257">
    <property type="entry name" value="PROKAR_LIPOPROTEIN"/>
    <property type="match status" value="1"/>
</dbReference>
<dbReference type="eggNOG" id="ENOG5032SCI">
    <property type="taxonomic scope" value="Bacteria"/>
</dbReference>
<gene>
    <name evidence="1" type="ORF">AJE_07501</name>
</gene>